<dbReference type="InterPro" id="IPR036322">
    <property type="entry name" value="WD40_repeat_dom_sf"/>
</dbReference>
<dbReference type="Gene3D" id="2.130.10.10">
    <property type="entry name" value="YVTN repeat-like/Quinoprotein amine dehydrogenase"/>
    <property type="match status" value="1"/>
</dbReference>
<protein>
    <recommendedName>
        <fullName evidence="4">WD40 repeat-containing protein</fullName>
    </recommendedName>
</protein>
<dbReference type="SUPFAM" id="SSF50978">
    <property type="entry name" value="WD40 repeat-like"/>
    <property type="match status" value="1"/>
</dbReference>
<accession>D3BP90</accession>
<gene>
    <name evidence="2" type="ORF">PPL_09853</name>
</gene>
<dbReference type="OMA" id="CLQRICG"/>
<dbReference type="PANTHER" id="PTHR47467">
    <property type="entry name" value="OS01G0867200 PROTEIN"/>
    <property type="match status" value="1"/>
</dbReference>
<sequence>MDEVISTNNNNGDETSTKPSCTIFCSKVKSFNGDAVSPAFLNSQRALIVSDTRSLVASSNRIVQLEVEFPANPVKHFTKIEGIPTPITIEQLCETEIPNQLKSEIQSIVASSKYQRIGAIDSRGAFEIFSNEASQLKSLYSVGANSYGSKTESGWSGLSFDPVAIQNVAVARYFQRQVHIFDTDRLATTFHLTNNPTQIAYVQHPSSQQSLLAVTEHNQLNIYDPRLAPRDAIVQRFQPTADVLYTITTDGQNVAVGGASRSVHVYDCRRWTNLGNWSSCLKYEITNAHFSSKYPSAIYLGGLDSEILAGDWNGSGTTDHFSGLRVDSRWLGISKLKGKETLFGLTGSGSVYWVHDVDRLYTPPPPKSKKHTLNNKEKPSKKEKQQQKQQNKKVKTDSTTTESTEESTTTTKEQQNIENEKVNQ</sequence>
<evidence type="ECO:0000313" key="3">
    <source>
        <dbReference type="Proteomes" id="UP000001396"/>
    </source>
</evidence>
<evidence type="ECO:0000256" key="1">
    <source>
        <dbReference type="SAM" id="MobiDB-lite"/>
    </source>
</evidence>
<dbReference type="InParanoid" id="D3BP90"/>
<evidence type="ECO:0000313" key="2">
    <source>
        <dbReference type="EMBL" id="EFA77100.1"/>
    </source>
</evidence>
<dbReference type="InterPro" id="IPR015943">
    <property type="entry name" value="WD40/YVTN_repeat-like_dom_sf"/>
</dbReference>
<dbReference type="Proteomes" id="UP000001396">
    <property type="component" value="Unassembled WGS sequence"/>
</dbReference>
<dbReference type="AlphaFoldDB" id="D3BP90"/>
<dbReference type="GeneID" id="31365325"/>
<proteinExistence type="predicted"/>
<organism evidence="2 3">
    <name type="scientific">Heterostelium pallidum (strain ATCC 26659 / Pp 5 / PN500)</name>
    <name type="common">Cellular slime mold</name>
    <name type="synonym">Polysphondylium pallidum</name>
    <dbReference type="NCBI Taxonomy" id="670386"/>
    <lineage>
        <taxon>Eukaryota</taxon>
        <taxon>Amoebozoa</taxon>
        <taxon>Evosea</taxon>
        <taxon>Eumycetozoa</taxon>
        <taxon>Dictyostelia</taxon>
        <taxon>Acytosteliales</taxon>
        <taxon>Acytosteliaceae</taxon>
        <taxon>Heterostelium</taxon>
    </lineage>
</organism>
<dbReference type="PANTHER" id="PTHR47467:SF1">
    <property type="entry name" value="WD40 REPEAT-CONTAINING PROTEIN"/>
    <property type="match status" value="1"/>
</dbReference>
<keyword evidence="3" id="KW-1185">Reference proteome</keyword>
<dbReference type="RefSeq" id="XP_020429229.1">
    <property type="nucleotide sequence ID" value="XM_020580642.1"/>
</dbReference>
<comment type="caution">
    <text evidence="2">The sequence shown here is derived from an EMBL/GenBank/DDBJ whole genome shotgun (WGS) entry which is preliminary data.</text>
</comment>
<feature type="region of interest" description="Disordered" evidence="1">
    <location>
        <begin position="362"/>
        <end position="424"/>
    </location>
</feature>
<dbReference type="STRING" id="670386.D3BP90"/>
<dbReference type="EMBL" id="ADBJ01000044">
    <property type="protein sequence ID" value="EFA77100.1"/>
    <property type="molecule type" value="Genomic_DNA"/>
</dbReference>
<reference evidence="2 3" key="1">
    <citation type="journal article" date="2011" name="Genome Res.">
        <title>Phylogeny-wide analysis of social amoeba genomes highlights ancient origins for complex intercellular communication.</title>
        <authorList>
            <person name="Heidel A.J."/>
            <person name="Lawal H.M."/>
            <person name="Felder M."/>
            <person name="Schilde C."/>
            <person name="Helps N.R."/>
            <person name="Tunggal B."/>
            <person name="Rivero F."/>
            <person name="John U."/>
            <person name="Schleicher M."/>
            <person name="Eichinger L."/>
            <person name="Platzer M."/>
            <person name="Noegel A.A."/>
            <person name="Schaap P."/>
            <person name="Gloeckner G."/>
        </authorList>
    </citation>
    <scope>NUCLEOTIDE SEQUENCE [LARGE SCALE GENOMIC DNA]</scope>
    <source>
        <strain evidence="3">ATCC 26659 / Pp 5 / PN500</strain>
    </source>
</reference>
<name>D3BP90_HETP5</name>
<feature type="compositionally biased region" description="Low complexity" evidence="1">
    <location>
        <begin position="398"/>
        <end position="411"/>
    </location>
</feature>
<feature type="compositionally biased region" description="Basic and acidic residues" evidence="1">
    <location>
        <begin position="374"/>
        <end position="386"/>
    </location>
</feature>
<evidence type="ECO:0008006" key="4">
    <source>
        <dbReference type="Google" id="ProtNLM"/>
    </source>
</evidence>